<proteinExistence type="predicted"/>
<keyword evidence="2" id="KW-1185">Reference proteome</keyword>
<reference evidence="1" key="1">
    <citation type="submission" date="2022-02" db="EMBL/GenBank/DDBJ databases">
        <title>Plant Genome Project.</title>
        <authorList>
            <person name="Zhang R.-G."/>
        </authorList>
    </citation>
    <scope>NUCLEOTIDE SEQUENCE</scope>
    <source>
        <strain evidence="1">AT1</strain>
    </source>
</reference>
<comment type="caution">
    <text evidence="1">The sequence shown here is derived from an EMBL/GenBank/DDBJ whole genome shotgun (WGS) entry which is preliminary data.</text>
</comment>
<sequence length="229" mass="26435">MKSKQFDPFAKSNYISRSDPSDPIESRENSTRSLHPLDDARSDLRYFDRPGSMAGAASALFLLDIKGRVLVWRDYRGDVSSVQAEKFFTKLIEKEGDQGSQDPVAYDNGVTYLFVQHNNVYLMTASRQNCNAASLLLFLHRVVDVFKHYFEELEEESLRDNFVVVYELLDEMMDFGYPQYTEAKILSEFIKTDAYRMEVTQRPPMAVTNAVSWRSEGIRYNKNEVGVFL</sequence>
<evidence type="ECO:0000313" key="2">
    <source>
        <dbReference type="Proteomes" id="UP001062846"/>
    </source>
</evidence>
<accession>A0ACC0LF52</accession>
<dbReference type="EMBL" id="CM046399">
    <property type="protein sequence ID" value="KAI8527014.1"/>
    <property type="molecule type" value="Genomic_DNA"/>
</dbReference>
<protein>
    <submittedName>
        <fullName evidence="1">Uncharacterized protein</fullName>
    </submittedName>
</protein>
<name>A0ACC0LF52_RHOML</name>
<gene>
    <name evidence="1" type="ORF">RHMOL_Rhmol12G0043700</name>
</gene>
<organism evidence="1 2">
    <name type="scientific">Rhododendron molle</name>
    <name type="common">Chinese azalea</name>
    <name type="synonym">Azalea mollis</name>
    <dbReference type="NCBI Taxonomy" id="49168"/>
    <lineage>
        <taxon>Eukaryota</taxon>
        <taxon>Viridiplantae</taxon>
        <taxon>Streptophyta</taxon>
        <taxon>Embryophyta</taxon>
        <taxon>Tracheophyta</taxon>
        <taxon>Spermatophyta</taxon>
        <taxon>Magnoliopsida</taxon>
        <taxon>eudicotyledons</taxon>
        <taxon>Gunneridae</taxon>
        <taxon>Pentapetalae</taxon>
        <taxon>asterids</taxon>
        <taxon>Ericales</taxon>
        <taxon>Ericaceae</taxon>
        <taxon>Ericoideae</taxon>
        <taxon>Rhodoreae</taxon>
        <taxon>Rhododendron</taxon>
    </lineage>
</organism>
<evidence type="ECO:0000313" key="1">
    <source>
        <dbReference type="EMBL" id="KAI8527014.1"/>
    </source>
</evidence>
<dbReference type="Proteomes" id="UP001062846">
    <property type="component" value="Chromosome 12"/>
</dbReference>